<organism evidence="1">
    <name type="scientific">uncultured Bifidobacterium sp</name>
    <dbReference type="NCBI Taxonomy" id="165187"/>
    <lineage>
        <taxon>Bacteria</taxon>
        <taxon>Bacillati</taxon>
        <taxon>Actinomycetota</taxon>
        <taxon>Actinomycetes</taxon>
        <taxon>Bifidobacteriales</taxon>
        <taxon>Bifidobacteriaceae</taxon>
        <taxon>Bifidobacterium</taxon>
        <taxon>environmental samples</taxon>
    </lineage>
</organism>
<sequence length="147" mass="16959">MRYMYMDSGPHAHYFAWSVQPDGTPNAQGPAPDGEEYFAMDLLLASRRWGDGSGVHAYSMQARQLLDYCLHKGNRYDGEPMWDPDNALIKFIPETSWSDPSYHLPHFYEVFAQDGNEKDRAFWRRASRASRRYLAAACNRETGMNPE</sequence>
<dbReference type="SUPFAM" id="SSF48208">
    <property type="entry name" value="Six-hairpin glycosidases"/>
    <property type="match status" value="1"/>
</dbReference>
<dbReference type="InterPro" id="IPR012341">
    <property type="entry name" value="6hp_glycosidase-like_sf"/>
</dbReference>
<evidence type="ECO:0000313" key="1">
    <source>
        <dbReference type="EMBL" id="AIA93188.1"/>
    </source>
</evidence>
<reference evidence="1" key="1">
    <citation type="journal article" date="2013" name="Environ. Microbiol.">
        <title>Seasonally variable intestinal metagenomes of the red palm weevil (Rhynchophorus ferrugineus).</title>
        <authorList>
            <person name="Jia S."/>
            <person name="Zhang X."/>
            <person name="Zhang G."/>
            <person name="Yin A."/>
            <person name="Zhang S."/>
            <person name="Li F."/>
            <person name="Wang L."/>
            <person name="Zhao D."/>
            <person name="Yun Q."/>
            <person name="Tala"/>
            <person name="Wang J."/>
            <person name="Sun G."/>
            <person name="Baabdullah M."/>
            <person name="Yu X."/>
            <person name="Hu S."/>
            <person name="Al-Mssallem I.S."/>
            <person name="Yu J."/>
        </authorList>
    </citation>
    <scope>NUCLEOTIDE SEQUENCE</scope>
</reference>
<dbReference type="GO" id="GO:0005975">
    <property type="term" value="P:carbohydrate metabolic process"/>
    <property type="evidence" value="ECO:0007669"/>
    <property type="project" value="InterPro"/>
</dbReference>
<feature type="non-terminal residue" evidence="1">
    <location>
        <position position="147"/>
    </location>
</feature>
<name>A0A060C950_9BIFI</name>
<protein>
    <submittedName>
        <fullName evidence="1">CAZy families GH8 protein</fullName>
    </submittedName>
</protein>
<accession>A0A060C950</accession>
<dbReference type="EMBL" id="KF125853">
    <property type="protein sequence ID" value="AIA93188.1"/>
    <property type="molecule type" value="Genomic_DNA"/>
</dbReference>
<dbReference type="AlphaFoldDB" id="A0A060C950"/>
<dbReference type="Gene3D" id="1.50.10.10">
    <property type="match status" value="1"/>
</dbReference>
<proteinExistence type="predicted"/>
<dbReference type="InterPro" id="IPR008928">
    <property type="entry name" value="6-hairpin_glycosidase_sf"/>
</dbReference>